<dbReference type="InterPro" id="IPR046357">
    <property type="entry name" value="PPIase_dom_sf"/>
</dbReference>
<feature type="chain" id="PRO_5044046942" description="Peptidyl-prolyl cis-trans isomerase" evidence="2">
    <location>
        <begin position="28"/>
        <end position="146"/>
    </location>
</feature>
<protein>
    <recommendedName>
        <fullName evidence="2">Peptidyl-prolyl cis-trans isomerase</fullName>
        <ecNumber evidence="2">5.2.1.8</ecNumber>
    </recommendedName>
</protein>
<evidence type="ECO:0000313" key="5">
    <source>
        <dbReference type="Proteomes" id="UP000013827"/>
    </source>
</evidence>
<keyword evidence="1 2" id="KW-0697">Rotamase</keyword>
<reference evidence="5" key="1">
    <citation type="journal article" date="2013" name="Nature">
        <title>Pan genome of the phytoplankton Emiliania underpins its global distribution.</title>
        <authorList>
            <person name="Read B.A."/>
            <person name="Kegel J."/>
            <person name="Klute M.J."/>
            <person name="Kuo A."/>
            <person name="Lefebvre S.C."/>
            <person name="Maumus F."/>
            <person name="Mayer C."/>
            <person name="Miller J."/>
            <person name="Monier A."/>
            <person name="Salamov A."/>
            <person name="Young J."/>
            <person name="Aguilar M."/>
            <person name="Claverie J.M."/>
            <person name="Frickenhaus S."/>
            <person name="Gonzalez K."/>
            <person name="Herman E.K."/>
            <person name="Lin Y.C."/>
            <person name="Napier J."/>
            <person name="Ogata H."/>
            <person name="Sarno A.F."/>
            <person name="Shmutz J."/>
            <person name="Schroeder D."/>
            <person name="de Vargas C."/>
            <person name="Verret F."/>
            <person name="von Dassow P."/>
            <person name="Valentin K."/>
            <person name="Van de Peer Y."/>
            <person name="Wheeler G."/>
            <person name="Dacks J.B."/>
            <person name="Delwiche C.F."/>
            <person name="Dyhrman S.T."/>
            <person name="Glockner G."/>
            <person name="John U."/>
            <person name="Richards T."/>
            <person name="Worden A.Z."/>
            <person name="Zhang X."/>
            <person name="Grigoriev I.V."/>
            <person name="Allen A.E."/>
            <person name="Bidle K."/>
            <person name="Borodovsky M."/>
            <person name="Bowler C."/>
            <person name="Brownlee C."/>
            <person name="Cock J.M."/>
            <person name="Elias M."/>
            <person name="Gladyshev V.N."/>
            <person name="Groth M."/>
            <person name="Guda C."/>
            <person name="Hadaegh A."/>
            <person name="Iglesias-Rodriguez M.D."/>
            <person name="Jenkins J."/>
            <person name="Jones B.M."/>
            <person name="Lawson T."/>
            <person name="Leese F."/>
            <person name="Lindquist E."/>
            <person name="Lobanov A."/>
            <person name="Lomsadze A."/>
            <person name="Malik S.B."/>
            <person name="Marsh M.E."/>
            <person name="Mackinder L."/>
            <person name="Mock T."/>
            <person name="Mueller-Roeber B."/>
            <person name="Pagarete A."/>
            <person name="Parker M."/>
            <person name="Probert I."/>
            <person name="Quesneville H."/>
            <person name="Raines C."/>
            <person name="Rensing S.A."/>
            <person name="Riano-Pachon D.M."/>
            <person name="Richier S."/>
            <person name="Rokitta S."/>
            <person name="Shiraiwa Y."/>
            <person name="Soanes D.M."/>
            <person name="van der Giezen M."/>
            <person name="Wahlund T.M."/>
            <person name="Williams B."/>
            <person name="Wilson W."/>
            <person name="Wolfe G."/>
            <person name="Wurch L.L."/>
        </authorList>
    </citation>
    <scope>NUCLEOTIDE SEQUENCE</scope>
</reference>
<dbReference type="AlphaFoldDB" id="A0A0D3KZF4"/>
<name>A0A0D3KZF4_EMIH1</name>
<keyword evidence="5" id="KW-1185">Reference proteome</keyword>
<dbReference type="HOGENOM" id="CLU_1889691_0_0_1"/>
<dbReference type="PROSITE" id="PS50198">
    <property type="entry name" value="PPIC_PPIASE_2"/>
    <property type="match status" value="1"/>
</dbReference>
<evidence type="ECO:0000256" key="2">
    <source>
        <dbReference type="RuleBase" id="RU363014"/>
    </source>
</evidence>
<dbReference type="Proteomes" id="UP000013827">
    <property type="component" value="Unassembled WGS sequence"/>
</dbReference>
<reference evidence="4" key="2">
    <citation type="submission" date="2024-10" db="UniProtKB">
        <authorList>
            <consortium name="EnsemblProtists"/>
        </authorList>
    </citation>
    <scope>IDENTIFICATION</scope>
</reference>
<feature type="domain" description="PpiC" evidence="3">
    <location>
        <begin position="42"/>
        <end position="146"/>
    </location>
</feature>
<sequence length="146" mass="15848">MHSLLLAAACVMLPTHLALHHINPARAAPPRMGLFDSLREAAREVTVQHILVSKQADALEIYDALLAEGGTSEAVSKVASERSLCGSARKRPDAKLAQLRGKPGELRFRRGSMDPEFQRAAFEAAPGTLVAPFRSQSGWHVMLVNE</sequence>
<dbReference type="InterPro" id="IPR052204">
    <property type="entry name" value="PpiC/parvulin_rotamase"/>
</dbReference>
<dbReference type="Gene3D" id="3.10.50.40">
    <property type="match status" value="1"/>
</dbReference>
<keyword evidence="1 2" id="KW-0413">Isomerase</keyword>
<proteinExistence type="predicted"/>
<feature type="signal peptide" evidence="2">
    <location>
        <begin position="1"/>
        <end position="27"/>
    </location>
</feature>
<accession>A0A0D3KZF4</accession>
<dbReference type="PANTHER" id="PTHR43629">
    <property type="entry name" value="PEPTIDYL-PROLYL CIS-TRANS ISOMERASE"/>
    <property type="match status" value="1"/>
</dbReference>
<dbReference type="GO" id="GO:0003755">
    <property type="term" value="F:peptidyl-prolyl cis-trans isomerase activity"/>
    <property type="evidence" value="ECO:0007669"/>
    <property type="project" value="UniProtKB-UniRule"/>
</dbReference>
<dbReference type="RefSeq" id="XP_005793568.1">
    <property type="nucleotide sequence ID" value="XM_005793511.1"/>
</dbReference>
<keyword evidence="2" id="KW-0732">Signal</keyword>
<evidence type="ECO:0000313" key="4">
    <source>
        <dbReference type="EnsemblProtists" id="EOD41139"/>
    </source>
</evidence>
<dbReference type="KEGG" id="ehx:EMIHUDRAFT_199348"/>
<dbReference type="Pfam" id="PF00639">
    <property type="entry name" value="Rotamase"/>
    <property type="match status" value="1"/>
</dbReference>
<dbReference type="InterPro" id="IPR000297">
    <property type="entry name" value="PPIase_PpiC"/>
</dbReference>
<evidence type="ECO:0000259" key="3">
    <source>
        <dbReference type="PROSITE" id="PS50198"/>
    </source>
</evidence>
<dbReference type="GeneID" id="17286408"/>
<organism evidence="4 5">
    <name type="scientific">Emiliania huxleyi (strain CCMP1516)</name>
    <dbReference type="NCBI Taxonomy" id="280463"/>
    <lineage>
        <taxon>Eukaryota</taxon>
        <taxon>Haptista</taxon>
        <taxon>Haptophyta</taxon>
        <taxon>Prymnesiophyceae</taxon>
        <taxon>Isochrysidales</taxon>
        <taxon>Noelaerhabdaceae</taxon>
        <taxon>Emiliania</taxon>
    </lineage>
</organism>
<dbReference type="PANTHER" id="PTHR43629:SF2">
    <property type="entry name" value="RHODANESE-LIKE_PPIC DOMAIN-CONTAINING PROTEIN 12, CHLOROPLASTIC"/>
    <property type="match status" value="1"/>
</dbReference>
<comment type="catalytic activity">
    <reaction evidence="2">
        <text>[protein]-peptidylproline (omega=180) = [protein]-peptidylproline (omega=0)</text>
        <dbReference type="Rhea" id="RHEA:16237"/>
        <dbReference type="Rhea" id="RHEA-COMP:10747"/>
        <dbReference type="Rhea" id="RHEA-COMP:10748"/>
        <dbReference type="ChEBI" id="CHEBI:83833"/>
        <dbReference type="ChEBI" id="CHEBI:83834"/>
        <dbReference type="EC" id="5.2.1.8"/>
    </reaction>
</comment>
<dbReference type="EnsemblProtists" id="EOD41139">
    <property type="protein sequence ID" value="EOD41139"/>
    <property type="gene ID" value="EMIHUDRAFT_199348"/>
</dbReference>
<dbReference type="EC" id="5.2.1.8" evidence="2"/>
<evidence type="ECO:0000256" key="1">
    <source>
        <dbReference type="PROSITE-ProRule" id="PRU00278"/>
    </source>
</evidence>
<dbReference type="PaxDb" id="2903-EOD41139"/>
<dbReference type="SUPFAM" id="SSF54534">
    <property type="entry name" value="FKBP-like"/>
    <property type="match status" value="1"/>
</dbReference>